<dbReference type="InterPro" id="IPR011051">
    <property type="entry name" value="RmlC_Cupin_sf"/>
</dbReference>
<keyword evidence="3" id="KW-0804">Transcription</keyword>
<reference evidence="6 7" key="1">
    <citation type="submission" date="2019-07" db="EMBL/GenBank/DDBJ databases">
        <title>Full genome sequence of Devosia sp. Gsoil 520.</title>
        <authorList>
            <person name="Im W.-T."/>
        </authorList>
    </citation>
    <scope>NUCLEOTIDE SEQUENCE [LARGE SCALE GENOMIC DNA]</scope>
    <source>
        <strain evidence="6 7">Gsoil 520</strain>
    </source>
</reference>
<dbReference type="EMBL" id="CP042304">
    <property type="protein sequence ID" value="QDZ11079.1"/>
    <property type="molecule type" value="Genomic_DNA"/>
</dbReference>
<evidence type="ECO:0000256" key="3">
    <source>
        <dbReference type="ARBA" id="ARBA00023163"/>
    </source>
</evidence>
<dbReference type="Gene3D" id="2.60.120.10">
    <property type="entry name" value="Jelly Rolls"/>
    <property type="match status" value="1"/>
</dbReference>
<organism evidence="6 7">
    <name type="scientific">Devosia ginsengisoli</name>
    <dbReference type="NCBI Taxonomy" id="400770"/>
    <lineage>
        <taxon>Bacteria</taxon>
        <taxon>Pseudomonadati</taxon>
        <taxon>Pseudomonadota</taxon>
        <taxon>Alphaproteobacteria</taxon>
        <taxon>Hyphomicrobiales</taxon>
        <taxon>Devosiaceae</taxon>
        <taxon>Devosia</taxon>
    </lineage>
</organism>
<dbReference type="Proteomes" id="UP000315364">
    <property type="component" value="Chromosome"/>
</dbReference>
<proteinExistence type="predicted"/>
<sequence>MIETCFGFQRSRPISMTVDSPVQPRRVREGAPRPTPRPDRSFYSSGKAFGRFGIRSFPPQIMPQPHSHGHIEFNWLTRGTMDYVFDGGPVSVGAGRLVAFWAGIPHQTVGLTGIGDGRQLNIYLPMDAFLEMPQLGRLTETLMGGGVIQLSPDCIGLDTLERWHQDYRSGNALRTDIVRSEIGTMFRRAAITGWETLLPAWVERSGTRTRTGSPVRYVVRMVRHIVENITDPLGAEEIAKVVGLHPNYATNLFTKVMHISVQKFVTRMRLIRARSLLFDGSLSIANVAFQAGFVSQTQFYEHFRKAYGMTPSQMRKDTIEG</sequence>
<dbReference type="InterPro" id="IPR050204">
    <property type="entry name" value="AraC_XylS_family_regulators"/>
</dbReference>
<keyword evidence="2" id="KW-0238">DNA-binding</keyword>
<dbReference type="SMART" id="SM00342">
    <property type="entry name" value="HTH_ARAC"/>
    <property type="match status" value="1"/>
</dbReference>
<dbReference type="Pfam" id="PF12833">
    <property type="entry name" value="HTH_18"/>
    <property type="match status" value="1"/>
</dbReference>
<keyword evidence="1" id="KW-0805">Transcription regulation</keyword>
<evidence type="ECO:0000259" key="5">
    <source>
        <dbReference type="PROSITE" id="PS01124"/>
    </source>
</evidence>
<feature type="compositionally biased region" description="Basic and acidic residues" evidence="4">
    <location>
        <begin position="26"/>
        <end position="40"/>
    </location>
</feature>
<dbReference type="GO" id="GO:0003700">
    <property type="term" value="F:DNA-binding transcription factor activity"/>
    <property type="evidence" value="ECO:0007669"/>
    <property type="project" value="InterPro"/>
</dbReference>
<evidence type="ECO:0000256" key="4">
    <source>
        <dbReference type="SAM" id="MobiDB-lite"/>
    </source>
</evidence>
<protein>
    <submittedName>
        <fullName evidence="6">Helix-turn-helix domain-containing protein</fullName>
    </submittedName>
</protein>
<evidence type="ECO:0000256" key="2">
    <source>
        <dbReference type="ARBA" id="ARBA00023125"/>
    </source>
</evidence>
<dbReference type="InterPro" id="IPR020449">
    <property type="entry name" value="Tscrpt_reg_AraC-type_HTH"/>
</dbReference>
<dbReference type="PROSITE" id="PS00041">
    <property type="entry name" value="HTH_ARAC_FAMILY_1"/>
    <property type="match status" value="1"/>
</dbReference>
<dbReference type="InterPro" id="IPR018062">
    <property type="entry name" value="HTH_AraC-typ_CS"/>
</dbReference>
<dbReference type="SUPFAM" id="SSF46689">
    <property type="entry name" value="Homeodomain-like"/>
    <property type="match status" value="1"/>
</dbReference>
<dbReference type="Gene3D" id="1.10.10.60">
    <property type="entry name" value="Homeodomain-like"/>
    <property type="match status" value="2"/>
</dbReference>
<dbReference type="InterPro" id="IPR009057">
    <property type="entry name" value="Homeodomain-like_sf"/>
</dbReference>
<dbReference type="InterPro" id="IPR018060">
    <property type="entry name" value="HTH_AraC"/>
</dbReference>
<dbReference type="PROSITE" id="PS01124">
    <property type="entry name" value="HTH_ARAC_FAMILY_2"/>
    <property type="match status" value="1"/>
</dbReference>
<dbReference type="AlphaFoldDB" id="A0A5B8LT75"/>
<dbReference type="KEGG" id="dea:FPZ08_10140"/>
<accession>A0A5B8LT75</accession>
<dbReference type="InterPro" id="IPR014710">
    <property type="entry name" value="RmlC-like_jellyroll"/>
</dbReference>
<evidence type="ECO:0000313" key="6">
    <source>
        <dbReference type="EMBL" id="QDZ11079.1"/>
    </source>
</evidence>
<feature type="domain" description="HTH araC/xylS-type" evidence="5">
    <location>
        <begin position="219"/>
        <end position="317"/>
    </location>
</feature>
<keyword evidence="7" id="KW-1185">Reference proteome</keyword>
<dbReference type="GO" id="GO:0043565">
    <property type="term" value="F:sequence-specific DNA binding"/>
    <property type="evidence" value="ECO:0007669"/>
    <property type="project" value="InterPro"/>
</dbReference>
<name>A0A5B8LT75_9HYPH</name>
<dbReference type="PANTHER" id="PTHR46796">
    <property type="entry name" value="HTH-TYPE TRANSCRIPTIONAL ACTIVATOR RHAS-RELATED"/>
    <property type="match status" value="1"/>
</dbReference>
<dbReference type="PRINTS" id="PR00032">
    <property type="entry name" value="HTHARAC"/>
</dbReference>
<evidence type="ECO:0000256" key="1">
    <source>
        <dbReference type="ARBA" id="ARBA00023015"/>
    </source>
</evidence>
<evidence type="ECO:0000313" key="7">
    <source>
        <dbReference type="Proteomes" id="UP000315364"/>
    </source>
</evidence>
<gene>
    <name evidence="6" type="ORF">FPZ08_10140</name>
</gene>
<feature type="region of interest" description="Disordered" evidence="4">
    <location>
        <begin position="17"/>
        <end position="41"/>
    </location>
</feature>
<dbReference type="SUPFAM" id="SSF51182">
    <property type="entry name" value="RmlC-like cupins"/>
    <property type="match status" value="1"/>
</dbReference>
<dbReference type="OrthoDB" id="345413at2"/>